<dbReference type="NCBIfam" id="NF041497">
    <property type="entry name" value="MobV"/>
    <property type="match status" value="1"/>
</dbReference>
<keyword evidence="2" id="KW-0175">Coiled coil</keyword>
<protein>
    <submittedName>
        <fullName evidence="4">Plasmid recombination protein</fullName>
    </submittedName>
</protein>
<dbReference type="InterPro" id="IPR001668">
    <property type="entry name" value="Mob_Pre"/>
</dbReference>
<dbReference type="RefSeq" id="WP_209533218.1">
    <property type="nucleotide sequence ID" value="NZ_JAEEGA010000037.1"/>
</dbReference>
<keyword evidence="5" id="KW-1185">Reference proteome</keyword>
<dbReference type="EMBL" id="JAEEGA010000037">
    <property type="protein sequence ID" value="MBP1044625.1"/>
    <property type="molecule type" value="Genomic_DNA"/>
</dbReference>
<name>A0A940SXS4_9ENTE</name>
<accession>A0A940SXS4</accession>
<sequence>MSQLVATMRKFKSDNLNGIQKHNQREISNHSNQEIDVSKAHLNYDLVNKELINYREVVNQTIDSQKVSTRATRKDAVLVAEWLISSDRDFFKELSMPEVRQYFNKSLSFFQERYGKQNIAYAMVHLDETTPHMHIGVVPMKDGKLTAKTLFNRQELRYVQDELPVRLSNAGFNIDRGTKGSQRKKLSVPEYKATMRELEDLKEQKEKLVEQARNTPNFNPDAFEPEYVETRTGMFKREQEATGRFTVDFKELEHIKQTSMAIDGMKETISKQENKIAVLLDETYQFDHERGLFNVSLIKKDQEIERLQELLSQSVLREQQAHQKALASQAAYKNLESKTLNLFNSFTNYPSITRGIDKIFNFDLLNMSPLKLLNWILSEPQDQFNTPKEPEQMIRRKTHQKNQNNEWDLSR</sequence>
<evidence type="ECO:0000313" key="5">
    <source>
        <dbReference type="Proteomes" id="UP000674938"/>
    </source>
</evidence>
<dbReference type="Gene3D" id="3.30.930.30">
    <property type="match status" value="1"/>
</dbReference>
<dbReference type="Proteomes" id="UP000674938">
    <property type="component" value="Unassembled WGS sequence"/>
</dbReference>
<dbReference type="GO" id="GO:0006310">
    <property type="term" value="P:DNA recombination"/>
    <property type="evidence" value="ECO:0007669"/>
    <property type="project" value="InterPro"/>
</dbReference>
<reference evidence="4" key="1">
    <citation type="submission" date="2020-12" db="EMBL/GenBank/DDBJ databases">
        <title>Vagococcus allomyrinae sp. nov. and Enterococcus lavae sp. nov., isolated from the larvae of Allomyrina dichotoma.</title>
        <authorList>
            <person name="Lee S.D."/>
        </authorList>
    </citation>
    <scope>NUCLEOTIDE SEQUENCE</scope>
    <source>
        <strain evidence="4">BWB3-3</strain>
    </source>
</reference>
<dbReference type="CDD" id="cd17242">
    <property type="entry name" value="MobM_relaxase"/>
    <property type="match status" value="1"/>
</dbReference>
<feature type="coiled-coil region" evidence="2">
    <location>
        <begin position="188"/>
        <end position="215"/>
    </location>
</feature>
<dbReference type="GO" id="GO:0003677">
    <property type="term" value="F:DNA binding"/>
    <property type="evidence" value="ECO:0007669"/>
    <property type="project" value="InterPro"/>
</dbReference>
<evidence type="ECO:0000256" key="1">
    <source>
        <dbReference type="ARBA" id="ARBA00010657"/>
    </source>
</evidence>
<feature type="compositionally biased region" description="Polar residues" evidence="3">
    <location>
        <begin position="401"/>
        <end position="411"/>
    </location>
</feature>
<comment type="caution">
    <text evidence="4">The sequence shown here is derived from an EMBL/GenBank/DDBJ whole genome shotgun (WGS) entry which is preliminary data.</text>
</comment>
<comment type="similarity">
    <text evidence="1">Belongs to the plasmid mobilization pre family.</text>
</comment>
<proteinExistence type="inferred from homology"/>
<evidence type="ECO:0000256" key="3">
    <source>
        <dbReference type="SAM" id="MobiDB-lite"/>
    </source>
</evidence>
<feature type="region of interest" description="Disordered" evidence="3">
    <location>
        <begin position="384"/>
        <end position="411"/>
    </location>
</feature>
<dbReference type="Pfam" id="PF01076">
    <property type="entry name" value="Mob_Pre"/>
    <property type="match status" value="1"/>
</dbReference>
<evidence type="ECO:0000313" key="4">
    <source>
        <dbReference type="EMBL" id="MBP1044625.1"/>
    </source>
</evidence>
<evidence type="ECO:0000256" key="2">
    <source>
        <dbReference type="SAM" id="Coils"/>
    </source>
</evidence>
<dbReference type="AlphaFoldDB" id="A0A940SXS4"/>
<gene>
    <name evidence="4" type="ORF">I6N95_26800</name>
</gene>
<organism evidence="4 5">
    <name type="scientific">Vagococcus allomyrinae</name>
    <dbReference type="NCBI Taxonomy" id="2794353"/>
    <lineage>
        <taxon>Bacteria</taxon>
        <taxon>Bacillati</taxon>
        <taxon>Bacillota</taxon>
        <taxon>Bacilli</taxon>
        <taxon>Lactobacillales</taxon>
        <taxon>Enterococcaceae</taxon>
        <taxon>Vagococcus</taxon>
    </lineage>
</organism>